<evidence type="ECO:0000313" key="1">
    <source>
        <dbReference type="EMBL" id="WBL82457.1"/>
    </source>
</evidence>
<organism evidence="1 2">
    <name type="scientific">Bradyrhizobium xenonodulans</name>
    <dbReference type="NCBI Taxonomy" id="2736875"/>
    <lineage>
        <taxon>Bacteria</taxon>
        <taxon>Pseudomonadati</taxon>
        <taxon>Pseudomonadota</taxon>
        <taxon>Alphaproteobacteria</taxon>
        <taxon>Hyphomicrobiales</taxon>
        <taxon>Nitrobacteraceae</taxon>
        <taxon>Bradyrhizobium</taxon>
    </lineage>
</organism>
<name>A0ABY7N0W0_9BRAD</name>
<sequence length="200" mass="21790">MSGFLGPLDSDGRVPPGQQTRIAAFLISAYGALARQFAFTLPVRLDAAWQTELNAQFYRETEIVSLLMRATSWAPDFALGYMVASWETAWLPAPIDGISDPRLGQAVHLATLAHAVHAGIRPAALLPIEANAQDPFVMALRRIEFESSRLLQAQILLLKGTDLAPHRDALTAALEQRHAAVRKLWREVQASIGIDAAGSE</sequence>
<keyword evidence="2" id="KW-1185">Reference proteome</keyword>
<evidence type="ECO:0000313" key="2">
    <source>
        <dbReference type="Proteomes" id="UP001179614"/>
    </source>
</evidence>
<dbReference type="Proteomes" id="UP001179614">
    <property type="component" value="Chromosome"/>
</dbReference>
<accession>A0ABY7N0W0</accession>
<reference evidence="1" key="1">
    <citation type="submission" date="2021-12" db="EMBL/GenBank/DDBJ databases">
        <title>Bradyrhizobium xenonodulans sp. nov.</title>
        <authorList>
            <person name="Claassens R."/>
            <person name="Venter S.N."/>
            <person name="Beukes C.W."/>
            <person name="Stepkowski T."/>
            <person name="Steenkamp E.T."/>
        </authorList>
    </citation>
    <scope>NUCLEOTIDE SEQUENCE</scope>
    <source>
        <strain evidence="1">14AB</strain>
    </source>
</reference>
<protein>
    <submittedName>
        <fullName evidence="1">Uncharacterized protein</fullName>
    </submittedName>
</protein>
<dbReference type="EMBL" id="CP089391">
    <property type="protein sequence ID" value="WBL82457.1"/>
    <property type="molecule type" value="Genomic_DNA"/>
</dbReference>
<proteinExistence type="predicted"/>
<dbReference type="RefSeq" id="WP_270172483.1">
    <property type="nucleotide sequence ID" value="NZ_CP089391.1"/>
</dbReference>
<gene>
    <name evidence="1" type="ORF">I3J27_19245</name>
</gene>